<proteinExistence type="predicted"/>
<protein>
    <submittedName>
        <fullName evidence="1">Uncharacterized protein</fullName>
    </submittedName>
</protein>
<dbReference type="AlphaFoldDB" id="M5RK93"/>
<keyword evidence="2" id="KW-1185">Reference proteome</keyword>
<evidence type="ECO:0000313" key="1">
    <source>
        <dbReference type="EMBL" id="EMI15777.1"/>
    </source>
</evidence>
<reference evidence="1 2" key="1">
    <citation type="journal article" date="2013" name="Mar. Genomics">
        <title>Expression of sulfatases in Rhodopirellula baltica and the diversity of sulfatases in the genus Rhodopirellula.</title>
        <authorList>
            <person name="Wegner C.E."/>
            <person name="Richter-Heitmann T."/>
            <person name="Klindworth A."/>
            <person name="Klockow C."/>
            <person name="Richter M."/>
            <person name="Achstetter T."/>
            <person name="Glockner F.O."/>
            <person name="Harder J."/>
        </authorList>
    </citation>
    <scope>NUCLEOTIDE SEQUENCE [LARGE SCALE GENOMIC DNA]</scope>
    <source>
        <strain evidence="1 2">SM1</strain>
    </source>
</reference>
<gene>
    <name evidence="1" type="ORF">RMSM_07304</name>
</gene>
<dbReference type="OrthoDB" id="9945699at2"/>
<dbReference type="EMBL" id="ANOG01001042">
    <property type="protein sequence ID" value="EMI15777.1"/>
    <property type="molecule type" value="Genomic_DNA"/>
</dbReference>
<accession>M5RK93</accession>
<evidence type="ECO:0000313" key="2">
    <source>
        <dbReference type="Proteomes" id="UP000011991"/>
    </source>
</evidence>
<sequence length="59" mass="6528">MSTATSRTFASPVSRLLHTIHRIGLKFLCTLDRAEKQMLRSGAAVAPTERNPIVPVDHQ</sequence>
<dbReference type="Proteomes" id="UP000011991">
    <property type="component" value="Unassembled WGS sequence"/>
</dbReference>
<organism evidence="1 2">
    <name type="scientific">Rhodopirellula maiorica SM1</name>
    <dbReference type="NCBI Taxonomy" id="1265738"/>
    <lineage>
        <taxon>Bacteria</taxon>
        <taxon>Pseudomonadati</taxon>
        <taxon>Planctomycetota</taxon>
        <taxon>Planctomycetia</taxon>
        <taxon>Pirellulales</taxon>
        <taxon>Pirellulaceae</taxon>
        <taxon>Novipirellula</taxon>
    </lineage>
</organism>
<dbReference type="RefSeq" id="WP_008708351.1">
    <property type="nucleotide sequence ID" value="NZ_ANOG01001042.1"/>
</dbReference>
<dbReference type="PATRIC" id="fig|1265738.3.peg.7285"/>
<name>M5RK93_9BACT</name>
<comment type="caution">
    <text evidence="1">The sequence shown here is derived from an EMBL/GenBank/DDBJ whole genome shotgun (WGS) entry which is preliminary data.</text>
</comment>